<accession>A0A9X0CR95</accession>
<organism evidence="5 6">
    <name type="scientific">Desmophyllum pertusum</name>
    <dbReference type="NCBI Taxonomy" id="174260"/>
    <lineage>
        <taxon>Eukaryota</taxon>
        <taxon>Metazoa</taxon>
        <taxon>Cnidaria</taxon>
        <taxon>Anthozoa</taxon>
        <taxon>Hexacorallia</taxon>
        <taxon>Scleractinia</taxon>
        <taxon>Caryophylliina</taxon>
        <taxon>Caryophylliidae</taxon>
        <taxon>Desmophyllum</taxon>
    </lineage>
</organism>
<keyword evidence="6" id="KW-1185">Reference proteome</keyword>
<dbReference type="AlphaFoldDB" id="A0A9X0CR95"/>
<gene>
    <name evidence="5" type="primary">TECPR1_3</name>
    <name evidence="5" type="ORF">OS493_018027</name>
</gene>
<evidence type="ECO:0000256" key="2">
    <source>
        <dbReference type="ARBA" id="ARBA00022737"/>
    </source>
</evidence>
<evidence type="ECO:0000259" key="4">
    <source>
        <dbReference type="SMART" id="SM00694"/>
    </source>
</evidence>
<dbReference type="SMART" id="SM00694">
    <property type="entry name" value="DysFC"/>
    <property type="match status" value="1"/>
</dbReference>
<dbReference type="Proteomes" id="UP001163046">
    <property type="component" value="Unassembled WGS sequence"/>
</dbReference>
<feature type="domain" description="Peroxin/Ferlin" evidence="3">
    <location>
        <begin position="106"/>
        <end position="168"/>
    </location>
</feature>
<evidence type="ECO:0000256" key="1">
    <source>
        <dbReference type="ARBA" id="ARBA00005966"/>
    </source>
</evidence>
<sequence>MTGSHHYQGPLHGYITARGPLHRGPSGPRLSVVTFSFASLNLKASCNQLKLFWRQIGGHMRKVEGGVAGVAWAIGFDGMPYYYSGGYGGGIFTGFDSGVFGIHQQEDNDSHYIYENQRWNPLEGYSDRRLPSDRWNWSDESGVYERTREGYPLPSSQWQWADEQWTVETKPNITDKDGWQYAVDFPRSYHRERGWNDYVRRRRWKRRCKLTTTGPWIQVTPQVRLRDVSIQIDLLDGLIAVWAVGTKGDVLYRHGVTGDCPQGTAWEHILTDLPFISISVGCKRRVWGIAENGTALLQGRIWRKTRSQGTDGST</sequence>
<dbReference type="PANTHER" id="PTHR23250">
    <property type="entry name" value="DYSFERLIN-RELATED"/>
    <property type="match status" value="1"/>
</dbReference>
<dbReference type="InterPro" id="IPR006624">
    <property type="entry name" value="Beta-propeller_rpt_TECPR"/>
</dbReference>
<dbReference type="Pfam" id="PF06398">
    <property type="entry name" value="Pex24p"/>
    <property type="match status" value="1"/>
</dbReference>
<dbReference type="OrthoDB" id="72441at2759"/>
<dbReference type="EMBL" id="MU826835">
    <property type="protein sequence ID" value="KAJ7372750.1"/>
    <property type="molecule type" value="Genomic_DNA"/>
</dbReference>
<dbReference type="Pfam" id="PF06462">
    <property type="entry name" value="Hyd_WA"/>
    <property type="match status" value="1"/>
</dbReference>
<dbReference type="GO" id="GO:0098588">
    <property type="term" value="C:bounding membrane of organelle"/>
    <property type="evidence" value="ECO:0007669"/>
    <property type="project" value="UniProtKB-ARBA"/>
</dbReference>
<evidence type="ECO:0000313" key="5">
    <source>
        <dbReference type="EMBL" id="KAJ7372750.1"/>
    </source>
</evidence>
<dbReference type="SMART" id="SM00706">
    <property type="entry name" value="TECPR"/>
    <property type="match status" value="3"/>
</dbReference>
<dbReference type="InterPro" id="IPR006614">
    <property type="entry name" value="Peroxin/Ferlin"/>
</dbReference>
<feature type="domain" description="Peroxin/Ferlin" evidence="4">
    <location>
        <begin position="178"/>
        <end position="211"/>
    </location>
</feature>
<protein>
    <submittedName>
        <fullName evidence="5">Tectonin beta-propeller repeat-containing protein 1</fullName>
    </submittedName>
</protein>
<proteinExistence type="inferred from homology"/>
<evidence type="ECO:0000313" key="6">
    <source>
        <dbReference type="Proteomes" id="UP001163046"/>
    </source>
</evidence>
<evidence type="ECO:0000259" key="3">
    <source>
        <dbReference type="SMART" id="SM00693"/>
    </source>
</evidence>
<keyword evidence="2" id="KW-0677">Repeat</keyword>
<dbReference type="InterPro" id="IPR010482">
    <property type="entry name" value="TECPR1-like_DysF"/>
</dbReference>
<reference evidence="5" key="1">
    <citation type="submission" date="2023-01" db="EMBL/GenBank/DDBJ databases">
        <title>Genome assembly of the deep-sea coral Lophelia pertusa.</title>
        <authorList>
            <person name="Herrera S."/>
            <person name="Cordes E."/>
        </authorList>
    </citation>
    <scope>NUCLEOTIDE SEQUENCE</scope>
    <source>
        <strain evidence="5">USNM1676648</strain>
        <tissue evidence="5">Polyp</tissue>
    </source>
</reference>
<dbReference type="SMART" id="SM00693">
    <property type="entry name" value="DysFN"/>
    <property type="match status" value="1"/>
</dbReference>
<dbReference type="InterPro" id="IPR051513">
    <property type="entry name" value="Tectonin_beta-prop"/>
</dbReference>
<dbReference type="GO" id="GO:0005737">
    <property type="term" value="C:cytoplasm"/>
    <property type="evidence" value="ECO:0007669"/>
    <property type="project" value="UniProtKB-ARBA"/>
</dbReference>
<comment type="similarity">
    <text evidence="1">Belongs to the TECPR1 family.</text>
</comment>
<name>A0A9X0CR95_9CNID</name>
<comment type="caution">
    <text evidence="5">The sequence shown here is derived from an EMBL/GenBank/DDBJ whole genome shotgun (WGS) entry which is preliminary data.</text>
</comment>
<dbReference type="PANTHER" id="PTHR23250:SF1">
    <property type="entry name" value="TECTONIN BETA-PROPELLER REPEAT-CONTAINING PROTEIN 1"/>
    <property type="match status" value="1"/>
</dbReference>